<feature type="transmembrane region" description="Helical" evidence="1">
    <location>
        <begin position="38"/>
        <end position="59"/>
    </location>
</feature>
<name>A0A5A7N8S9_9PROT</name>
<accession>A0A5A7N8S9</accession>
<protein>
    <recommendedName>
        <fullName evidence="4">DUF1475 domain-containing protein</fullName>
    </recommendedName>
</protein>
<evidence type="ECO:0000256" key="1">
    <source>
        <dbReference type="SAM" id="Phobius"/>
    </source>
</evidence>
<organism evidence="2 3">
    <name type="scientific">Iodidimonas nitroreducens</name>
    <dbReference type="NCBI Taxonomy" id="1236968"/>
    <lineage>
        <taxon>Bacteria</taxon>
        <taxon>Pseudomonadati</taxon>
        <taxon>Pseudomonadota</taxon>
        <taxon>Alphaproteobacteria</taxon>
        <taxon>Iodidimonadales</taxon>
        <taxon>Iodidimonadaceae</taxon>
        <taxon>Iodidimonas</taxon>
    </lineage>
</organism>
<keyword evidence="1" id="KW-1133">Transmembrane helix</keyword>
<dbReference type="AlphaFoldDB" id="A0A5A7N8S9"/>
<proteinExistence type="predicted"/>
<feature type="transmembrane region" description="Helical" evidence="1">
    <location>
        <begin position="66"/>
        <end position="87"/>
    </location>
</feature>
<dbReference type="RefSeq" id="WP_042087513.1">
    <property type="nucleotide sequence ID" value="NZ_BKCN01000007.1"/>
</dbReference>
<dbReference type="Proteomes" id="UP000324996">
    <property type="component" value="Unassembled WGS sequence"/>
</dbReference>
<keyword evidence="1" id="KW-0472">Membrane</keyword>
<dbReference type="EMBL" id="BKCN01000007">
    <property type="protein sequence ID" value="GER04035.1"/>
    <property type="molecule type" value="Genomic_DNA"/>
</dbReference>
<reference evidence="2 3" key="1">
    <citation type="submission" date="2019-09" db="EMBL/GenBank/DDBJ databases">
        <title>NBRP : Genome information of microbial organism related human and environment.</title>
        <authorList>
            <person name="Hattori M."/>
            <person name="Oshima K."/>
            <person name="Inaba H."/>
            <person name="Suda W."/>
            <person name="Sakamoto M."/>
            <person name="Iino T."/>
            <person name="Kitahara M."/>
            <person name="Oshida Y."/>
            <person name="Iida T."/>
            <person name="Kudo T."/>
            <person name="Itoh T."/>
            <person name="Ohkuma M."/>
        </authorList>
    </citation>
    <scope>NUCLEOTIDE SEQUENCE [LARGE SCALE GENOMIC DNA]</scope>
    <source>
        <strain evidence="2 3">Q-1</strain>
    </source>
</reference>
<evidence type="ECO:0008006" key="4">
    <source>
        <dbReference type="Google" id="ProtNLM"/>
    </source>
</evidence>
<sequence length="104" mass="11387">MRIFYGCLALGMSLIVLAALWADPFFAHTGGFLGTWWGATLFADVIVGFIVFGGVIWLFEPRKSRAFLWIAALCILGNLVAALWIALNWQALSRHLRGQSSSGA</sequence>
<gene>
    <name evidence="2" type="ORF">JCM17846_17170</name>
</gene>
<evidence type="ECO:0000313" key="2">
    <source>
        <dbReference type="EMBL" id="GER04035.1"/>
    </source>
</evidence>
<evidence type="ECO:0000313" key="3">
    <source>
        <dbReference type="Proteomes" id="UP000324996"/>
    </source>
</evidence>
<keyword evidence="3" id="KW-1185">Reference proteome</keyword>
<comment type="caution">
    <text evidence="2">The sequence shown here is derived from an EMBL/GenBank/DDBJ whole genome shotgun (WGS) entry which is preliminary data.</text>
</comment>
<keyword evidence="1" id="KW-0812">Transmembrane</keyword>